<dbReference type="Proteomes" id="UP000596660">
    <property type="component" value="Unplaced"/>
</dbReference>
<dbReference type="Gramene" id="AUR62040069-RA">
    <property type="protein sequence ID" value="AUR62040069-RA:cds"/>
    <property type="gene ID" value="AUR62040069"/>
</dbReference>
<dbReference type="EnsemblPlants" id="AUR62040069-RA">
    <property type="protein sequence ID" value="AUR62040069-RA:cds"/>
    <property type="gene ID" value="AUR62040069"/>
</dbReference>
<dbReference type="InterPro" id="IPR012340">
    <property type="entry name" value="NA-bd_OB-fold"/>
</dbReference>
<sequence length="248" mass="27921">MMHLGTMIHGRLIEDQIESVGQKFYFDGHYQISNAPIKPMPRHFETAVTNNPYQLTFVENTVGQPICCISGEVEPEFKAISAIVKTHLVAFTFDVVDNTDRISLTTFNNNAVKILGIHVEQIYTMKRNEDHISFEMAKTNFSSKLLHMKVAPTPALSATNKLQWSLEAVIIKEDRYTIPHPDTASPTTSREEIDKKNTIIESMGKDKTMEQVEGNTENTRSITHGTVSITVGVKDSIEASFPNRLMHK</sequence>
<reference evidence="1" key="2">
    <citation type="submission" date="2021-03" db="UniProtKB">
        <authorList>
            <consortium name="EnsemblPlants"/>
        </authorList>
    </citation>
    <scope>IDENTIFICATION</scope>
</reference>
<dbReference type="Gene3D" id="2.40.50.140">
    <property type="entry name" value="Nucleic acid-binding proteins"/>
    <property type="match status" value="1"/>
</dbReference>
<reference evidence="1" key="1">
    <citation type="journal article" date="2017" name="Nature">
        <title>The genome of Chenopodium quinoa.</title>
        <authorList>
            <person name="Jarvis D.E."/>
            <person name="Ho Y.S."/>
            <person name="Lightfoot D.J."/>
            <person name="Schmoeckel S.M."/>
            <person name="Li B."/>
            <person name="Borm T.J.A."/>
            <person name="Ohyanagi H."/>
            <person name="Mineta K."/>
            <person name="Michell C.T."/>
            <person name="Saber N."/>
            <person name="Kharbatia N.M."/>
            <person name="Rupper R.R."/>
            <person name="Sharp A.R."/>
            <person name="Dally N."/>
            <person name="Boughton B.A."/>
            <person name="Woo Y.H."/>
            <person name="Gao G."/>
            <person name="Schijlen E.G.W.M."/>
            <person name="Guo X."/>
            <person name="Momin A.A."/>
            <person name="Negrao S."/>
            <person name="Al-Babili S."/>
            <person name="Gehring C."/>
            <person name="Roessner U."/>
            <person name="Jung C."/>
            <person name="Murphy K."/>
            <person name="Arold S.T."/>
            <person name="Gojobori T."/>
            <person name="van der Linden C.G."/>
            <person name="van Loo E.N."/>
            <person name="Jellen E.N."/>
            <person name="Maughan P.J."/>
            <person name="Tester M."/>
        </authorList>
    </citation>
    <scope>NUCLEOTIDE SEQUENCE [LARGE SCALE GENOMIC DNA]</scope>
    <source>
        <strain evidence="1">cv. PI 614886</strain>
    </source>
</reference>
<protein>
    <submittedName>
        <fullName evidence="1">Uncharacterized protein</fullName>
    </submittedName>
</protein>
<dbReference type="AlphaFoldDB" id="A0A803N3Z8"/>
<accession>A0A803N3Z8</accession>
<proteinExistence type="predicted"/>
<evidence type="ECO:0000313" key="2">
    <source>
        <dbReference type="Proteomes" id="UP000596660"/>
    </source>
</evidence>
<name>A0A803N3Z8_CHEQI</name>
<evidence type="ECO:0000313" key="1">
    <source>
        <dbReference type="EnsemblPlants" id="AUR62040069-RA:cds"/>
    </source>
</evidence>
<organism evidence="1 2">
    <name type="scientific">Chenopodium quinoa</name>
    <name type="common">Quinoa</name>
    <dbReference type="NCBI Taxonomy" id="63459"/>
    <lineage>
        <taxon>Eukaryota</taxon>
        <taxon>Viridiplantae</taxon>
        <taxon>Streptophyta</taxon>
        <taxon>Embryophyta</taxon>
        <taxon>Tracheophyta</taxon>
        <taxon>Spermatophyta</taxon>
        <taxon>Magnoliopsida</taxon>
        <taxon>eudicotyledons</taxon>
        <taxon>Gunneridae</taxon>
        <taxon>Pentapetalae</taxon>
        <taxon>Caryophyllales</taxon>
        <taxon>Chenopodiaceae</taxon>
        <taxon>Chenopodioideae</taxon>
        <taxon>Atripliceae</taxon>
        <taxon>Chenopodium</taxon>
    </lineage>
</organism>
<keyword evidence="2" id="KW-1185">Reference proteome</keyword>